<proteinExistence type="predicted"/>
<gene>
    <name evidence="1" type="ORF">JOL79_06960</name>
</gene>
<dbReference type="AlphaFoldDB" id="A0A940WF61"/>
<evidence type="ECO:0000313" key="2">
    <source>
        <dbReference type="Proteomes" id="UP000674234"/>
    </source>
</evidence>
<dbReference type="Proteomes" id="UP000674234">
    <property type="component" value="Unassembled WGS sequence"/>
</dbReference>
<dbReference type="RefSeq" id="WP_210154849.1">
    <property type="nucleotide sequence ID" value="NZ_JAFCNB010000003.1"/>
</dbReference>
<keyword evidence="2" id="KW-1185">Reference proteome</keyword>
<organism evidence="1 2">
    <name type="scientific">Microbispora oryzae</name>
    <dbReference type="NCBI Taxonomy" id="2806554"/>
    <lineage>
        <taxon>Bacteria</taxon>
        <taxon>Bacillati</taxon>
        <taxon>Actinomycetota</taxon>
        <taxon>Actinomycetes</taxon>
        <taxon>Streptosporangiales</taxon>
        <taxon>Streptosporangiaceae</taxon>
        <taxon>Microbispora</taxon>
    </lineage>
</organism>
<dbReference type="EMBL" id="JAFCNB010000003">
    <property type="protein sequence ID" value="MBP2703538.1"/>
    <property type="molecule type" value="Genomic_DNA"/>
</dbReference>
<reference evidence="1" key="1">
    <citation type="submission" date="2021-02" db="EMBL/GenBank/DDBJ databases">
        <title>Draft genome sequence of Microbispora sp. RL4-1S isolated from rice leaves in Thailand.</title>
        <authorList>
            <person name="Muangham S."/>
            <person name="Duangmal K."/>
        </authorList>
    </citation>
    <scope>NUCLEOTIDE SEQUENCE</scope>
    <source>
        <strain evidence="1">RL4-1S</strain>
    </source>
</reference>
<name>A0A940WF61_9ACTN</name>
<accession>A0A940WF61</accession>
<evidence type="ECO:0000313" key="1">
    <source>
        <dbReference type="EMBL" id="MBP2703538.1"/>
    </source>
</evidence>
<sequence>MANLGCADEYKIGVFDRTGSRQLGELFDASALTWGRVVDDTSDAVVQVPYQGADCCGLLADAWPWCNEIVLVRDDLLVWQGPVETITYGREVTTITAKDVTAWLYHRVIKDLIDYSAAGAGPADLVLIAEALVRHGLDQDDPNVLQYLHTKLAGVTGERRYPANGSIVYDELAELARTGVDFTALGRRIIIAGEVPVARLPQLADEHFVGDLQVVKDGRQAATAATVVGKGVTATAGGIGPCGLLETLANEQEILDDISAQAEAVSIVQAGTFPVMLQVPDGAQLDPDAPVSINELIPGVVIPVTSSETCYTLSADLRLQRLQVTFDAGNGSDDGGGEQVRVTLVPVGAQFE</sequence>
<protein>
    <submittedName>
        <fullName evidence="1">Uncharacterized protein</fullName>
    </submittedName>
</protein>
<comment type="caution">
    <text evidence="1">The sequence shown here is derived from an EMBL/GenBank/DDBJ whole genome shotgun (WGS) entry which is preliminary data.</text>
</comment>